<feature type="signal peptide" evidence="1">
    <location>
        <begin position="1"/>
        <end position="21"/>
    </location>
</feature>
<organism evidence="2 3">
    <name type="scientific">Planococcus maritimus</name>
    <dbReference type="NCBI Taxonomy" id="192421"/>
    <lineage>
        <taxon>Bacteria</taxon>
        <taxon>Bacillati</taxon>
        <taxon>Bacillota</taxon>
        <taxon>Bacilli</taxon>
        <taxon>Bacillales</taxon>
        <taxon>Caryophanaceae</taxon>
        <taxon>Planococcus</taxon>
    </lineage>
</organism>
<dbReference type="RefSeq" id="WP_182093332.1">
    <property type="nucleotide sequence ID" value="NZ_CP059540.1"/>
</dbReference>
<dbReference type="AlphaFoldDB" id="A0A7D7RIG9"/>
<proteinExistence type="predicted"/>
<keyword evidence="1" id="KW-0732">Signal</keyword>
<reference evidence="2 3" key="1">
    <citation type="submission" date="2020-07" db="EMBL/GenBank/DDBJ databases">
        <title>Screening of a cold-adapted Planococcus bacterium producing protease in traditional shrimp paste and protease identification by genome sequencing.</title>
        <authorList>
            <person name="Gao R."/>
            <person name="Leng W."/>
            <person name="Chu Q."/>
            <person name="Wu X."/>
            <person name="Liu H."/>
            <person name="Li X."/>
        </authorList>
    </citation>
    <scope>NUCLEOTIDE SEQUENCE [LARGE SCALE GENOMIC DNA]</scope>
    <source>
        <strain evidence="2 3">XJ11</strain>
    </source>
</reference>
<evidence type="ECO:0000256" key="1">
    <source>
        <dbReference type="SAM" id="SignalP"/>
    </source>
</evidence>
<evidence type="ECO:0000313" key="3">
    <source>
        <dbReference type="Proteomes" id="UP000514716"/>
    </source>
</evidence>
<protein>
    <recommendedName>
        <fullName evidence="4">Lipoprotein</fullName>
    </recommendedName>
</protein>
<dbReference type="KEGG" id="pdec:H1Q58_07970"/>
<sequence length="241" mass="26915">MKLSIRPVLLILLLCTGCSGASDGLEQVKGNGLTFSENFNAYDGLDERENVKFYKATEKAELTLPSLSQESLMNNGIETESLPFEVEDKNAYVVTSEDAAGKLSHQVQLSYLGASEEGSVDEFFIISVTEMDKNPVDDYEMTGTVDSVGNSFKTEPLIGEDVIFQQVLTTDSALMFRYYDFDESEKRVIVVGTAANEYYAYHEGFVYHIGYLIDRQSNTEQVQNDMLNLTRNLILGKEHSS</sequence>
<dbReference type="EMBL" id="CP059540">
    <property type="protein sequence ID" value="QMT18881.1"/>
    <property type="molecule type" value="Genomic_DNA"/>
</dbReference>
<feature type="chain" id="PRO_5028169122" description="Lipoprotein" evidence="1">
    <location>
        <begin position="22"/>
        <end position="241"/>
    </location>
</feature>
<keyword evidence="3" id="KW-1185">Reference proteome</keyword>
<evidence type="ECO:0000313" key="2">
    <source>
        <dbReference type="EMBL" id="QMT18881.1"/>
    </source>
</evidence>
<evidence type="ECO:0008006" key="4">
    <source>
        <dbReference type="Google" id="ProtNLM"/>
    </source>
</evidence>
<accession>A0A7D7RIG9</accession>
<gene>
    <name evidence="2" type="ORF">H1Q58_07970</name>
</gene>
<name>A0A7D7RIG9_PLAMR</name>
<dbReference type="Proteomes" id="UP000514716">
    <property type="component" value="Chromosome"/>
</dbReference>